<dbReference type="OrthoDB" id="173767at2157"/>
<dbReference type="InterPro" id="IPR029063">
    <property type="entry name" value="SAM-dependent_MTases_sf"/>
</dbReference>
<keyword evidence="1" id="KW-0808">Transferase</keyword>
<accession>M0B8R4</accession>
<dbReference type="PATRIC" id="fig|29540.5.peg.148"/>
<dbReference type="eggNOG" id="arCOG05112">
    <property type="taxonomic scope" value="Archaea"/>
</dbReference>
<dbReference type="Pfam" id="PF13489">
    <property type="entry name" value="Methyltransf_23"/>
    <property type="match status" value="1"/>
</dbReference>
<name>M0B8R4_NATA1</name>
<sequence>MRANETRKRNVSKTFERCIEDHVRNESVLDIGCVAHDSDKRHDEAWLHELVVRSADDALGIDILDKELAALAEDGYDVTYGDAQDLALEETFDVIVIGELIEHLVDFDGLLRSIDDHLADGGKLVVTTPNAMAVHWTGLRLLDQEFVNTDHTCWFDVTTLTQLLERYGFEPLEVTYVGDCSPTLEDPLQIGGWLCERILPDRIGKSTLAVVAARSDDS</sequence>
<gene>
    <name evidence="1" type="ORF">C481_00715</name>
</gene>
<evidence type="ECO:0000313" key="2">
    <source>
        <dbReference type="Proteomes" id="UP000011554"/>
    </source>
</evidence>
<reference evidence="1 2" key="1">
    <citation type="journal article" date="2014" name="PLoS Genet.">
        <title>Phylogenetically driven sequencing of extremely halophilic archaea reveals strategies for static and dynamic osmo-response.</title>
        <authorList>
            <person name="Becker E.A."/>
            <person name="Seitzer P.M."/>
            <person name="Tritt A."/>
            <person name="Larsen D."/>
            <person name="Krusor M."/>
            <person name="Yao A.I."/>
            <person name="Wu D."/>
            <person name="Madern D."/>
            <person name="Eisen J.A."/>
            <person name="Darling A.E."/>
            <person name="Facciotti M.T."/>
        </authorList>
    </citation>
    <scope>NUCLEOTIDE SEQUENCE [LARGE SCALE GENOMIC DNA]</scope>
    <source>
        <strain evidence="1 2">DSM 12278</strain>
    </source>
</reference>
<dbReference type="SUPFAM" id="SSF53335">
    <property type="entry name" value="S-adenosyl-L-methionine-dependent methyltransferases"/>
    <property type="match status" value="1"/>
</dbReference>
<organism evidence="1 2">
    <name type="scientific">Natrialba asiatica (strain ATCC 700177 / DSM 12278 / JCM 9576 / FERM P-10747 / NBRC 102637 / 172P1)</name>
    <dbReference type="NCBI Taxonomy" id="29540"/>
    <lineage>
        <taxon>Archaea</taxon>
        <taxon>Methanobacteriati</taxon>
        <taxon>Methanobacteriota</taxon>
        <taxon>Stenosarchaea group</taxon>
        <taxon>Halobacteria</taxon>
        <taxon>Halobacteriales</taxon>
        <taxon>Natrialbaceae</taxon>
        <taxon>Natrialba</taxon>
    </lineage>
</organism>
<proteinExistence type="predicted"/>
<dbReference type="EMBL" id="AOIO01000003">
    <property type="protein sequence ID" value="ELZ06009.1"/>
    <property type="molecule type" value="Genomic_DNA"/>
</dbReference>
<dbReference type="STRING" id="29540.C481_00715"/>
<keyword evidence="2" id="KW-1185">Reference proteome</keyword>
<dbReference type="CDD" id="cd02440">
    <property type="entry name" value="AdoMet_MTases"/>
    <property type="match status" value="1"/>
</dbReference>
<dbReference type="GO" id="GO:0008168">
    <property type="term" value="F:methyltransferase activity"/>
    <property type="evidence" value="ECO:0007669"/>
    <property type="project" value="UniProtKB-KW"/>
</dbReference>
<dbReference type="GO" id="GO:0032259">
    <property type="term" value="P:methylation"/>
    <property type="evidence" value="ECO:0007669"/>
    <property type="project" value="UniProtKB-KW"/>
</dbReference>
<evidence type="ECO:0000313" key="1">
    <source>
        <dbReference type="EMBL" id="ELZ06009.1"/>
    </source>
</evidence>
<comment type="caution">
    <text evidence="1">The sequence shown here is derived from an EMBL/GenBank/DDBJ whole genome shotgun (WGS) entry which is preliminary data.</text>
</comment>
<dbReference type="RefSeq" id="WP_006106816.1">
    <property type="nucleotide sequence ID" value="NZ_AOIO01000003.1"/>
</dbReference>
<protein>
    <submittedName>
        <fullName evidence="1">Type 11 methyltransferase</fullName>
    </submittedName>
</protein>
<dbReference type="AlphaFoldDB" id="M0B8R4"/>
<dbReference type="Gene3D" id="3.40.50.150">
    <property type="entry name" value="Vaccinia Virus protein VP39"/>
    <property type="match status" value="1"/>
</dbReference>
<keyword evidence="1" id="KW-0489">Methyltransferase</keyword>
<dbReference type="Proteomes" id="UP000011554">
    <property type="component" value="Unassembled WGS sequence"/>
</dbReference>